<evidence type="ECO:0000256" key="3">
    <source>
        <dbReference type="RuleBase" id="RU000363"/>
    </source>
</evidence>
<gene>
    <name evidence="4" type="primary">sdh_1</name>
    <name evidence="4" type="ORF">DPBNPPHM_01190</name>
</gene>
<dbReference type="PRINTS" id="PR00080">
    <property type="entry name" value="SDRFAMILY"/>
</dbReference>
<organism evidence="4 5">
    <name type="scientific">BD1-7 clade bacterium</name>
    <dbReference type="NCBI Taxonomy" id="2029982"/>
    <lineage>
        <taxon>Bacteria</taxon>
        <taxon>Pseudomonadati</taxon>
        <taxon>Pseudomonadota</taxon>
        <taxon>Gammaproteobacteria</taxon>
        <taxon>Cellvibrionales</taxon>
        <taxon>Spongiibacteraceae</taxon>
        <taxon>BD1-7 clade</taxon>
    </lineage>
</organism>
<dbReference type="EC" id="1.1.1.276" evidence="4"/>
<dbReference type="InterPro" id="IPR002347">
    <property type="entry name" value="SDR_fam"/>
</dbReference>
<dbReference type="Gene3D" id="3.40.50.720">
    <property type="entry name" value="NAD(P)-binding Rossmann-like Domain"/>
    <property type="match status" value="1"/>
</dbReference>
<proteinExistence type="inferred from homology"/>
<dbReference type="OrthoDB" id="335726at2"/>
<dbReference type="PRINTS" id="PR00081">
    <property type="entry name" value="GDHRDH"/>
</dbReference>
<evidence type="ECO:0000256" key="2">
    <source>
        <dbReference type="ARBA" id="ARBA00023002"/>
    </source>
</evidence>
<keyword evidence="2 4" id="KW-0560">Oxidoreductase</keyword>
<dbReference type="AlphaFoldDB" id="A0A5S9PN86"/>
<dbReference type="Proteomes" id="UP000434580">
    <property type="component" value="Unassembled WGS sequence"/>
</dbReference>
<evidence type="ECO:0000256" key="1">
    <source>
        <dbReference type="ARBA" id="ARBA00006484"/>
    </source>
</evidence>
<dbReference type="PROSITE" id="PS00061">
    <property type="entry name" value="ADH_SHORT"/>
    <property type="match status" value="1"/>
</dbReference>
<sequence length="258" mass="28158">MKPVPHKRRIWVTGATSGIGQALALKLAANGHSVIASGRNADALEELAGVHGITAKAVDVSNADSLKNAQKAITQQFGALDTVVVNAGVCEYLQGLPADMEMWERIYSTNLKGAIATIDCALPLLAASEFRGQVVGVISQVIFAPFSQAEFYGASKAALDYYLKSLAIDLRQKQIDVARIYPGFVKTPLTDKNHFDMPFIVSAEDAANTMTQAIEDRKTQCIFPKRLYYVLKSSQWFPGVWTRKFSQQSRVALALFDA</sequence>
<dbReference type="PANTHER" id="PTHR44196:SF1">
    <property type="entry name" value="DEHYDROGENASE_REDUCTASE SDR FAMILY MEMBER 7B"/>
    <property type="match status" value="1"/>
</dbReference>
<dbReference type="GO" id="GO:0031132">
    <property type="term" value="F:serine 3-dehydrogenase activity"/>
    <property type="evidence" value="ECO:0007669"/>
    <property type="project" value="UniProtKB-EC"/>
</dbReference>
<protein>
    <submittedName>
        <fullName evidence="4">Serine 3-dehydrogenase</fullName>
        <ecNumber evidence="4">1.1.1.276</ecNumber>
    </submittedName>
</protein>
<name>A0A5S9PN86_9GAMM</name>
<reference evidence="4 5" key="1">
    <citation type="submission" date="2019-11" db="EMBL/GenBank/DDBJ databases">
        <authorList>
            <person name="Holert J."/>
        </authorList>
    </citation>
    <scope>NUCLEOTIDE SEQUENCE [LARGE SCALE GENOMIC DNA]</scope>
    <source>
        <strain evidence="4">BC5_2</strain>
    </source>
</reference>
<evidence type="ECO:0000313" key="5">
    <source>
        <dbReference type="Proteomes" id="UP000434580"/>
    </source>
</evidence>
<comment type="similarity">
    <text evidence="1 3">Belongs to the short-chain dehydrogenases/reductases (SDR) family.</text>
</comment>
<dbReference type="GO" id="GO:0016020">
    <property type="term" value="C:membrane"/>
    <property type="evidence" value="ECO:0007669"/>
    <property type="project" value="TreeGrafter"/>
</dbReference>
<evidence type="ECO:0000313" key="4">
    <source>
        <dbReference type="EMBL" id="CAA0105576.1"/>
    </source>
</evidence>
<dbReference type="Pfam" id="PF00106">
    <property type="entry name" value="adh_short"/>
    <property type="match status" value="1"/>
</dbReference>
<dbReference type="PANTHER" id="PTHR44196">
    <property type="entry name" value="DEHYDROGENASE/REDUCTASE SDR FAMILY MEMBER 7B"/>
    <property type="match status" value="1"/>
</dbReference>
<dbReference type="InterPro" id="IPR036291">
    <property type="entry name" value="NAD(P)-bd_dom_sf"/>
</dbReference>
<dbReference type="InterPro" id="IPR020904">
    <property type="entry name" value="Sc_DH/Rdtase_CS"/>
</dbReference>
<dbReference type="EMBL" id="CACSII010000012">
    <property type="protein sequence ID" value="CAA0105576.1"/>
    <property type="molecule type" value="Genomic_DNA"/>
</dbReference>
<accession>A0A5S9PN86</accession>
<dbReference type="SUPFAM" id="SSF51735">
    <property type="entry name" value="NAD(P)-binding Rossmann-fold domains"/>
    <property type="match status" value="1"/>
</dbReference>